<keyword evidence="1" id="KW-0812">Transmembrane</keyword>
<dbReference type="InterPro" id="IPR051790">
    <property type="entry name" value="Cytochrome_c-biogenesis_DsbD"/>
</dbReference>
<comment type="caution">
    <text evidence="2">The sequence shown here is derived from an EMBL/GenBank/DDBJ whole genome shotgun (WGS) entry which is preliminary data.</text>
</comment>
<evidence type="ECO:0000256" key="1">
    <source>
        <dbReference type="SAM" id="Phobius"/>
    </source>
</evidence>
<gene>
    <name evidence="2" type="ORF">A3B13_01770</name>
</gene>
<reference evidence="2 3" key="1">
    <citation type="journal article" date="2016" name="Nat. Commun.">
        <title>Thousands of microbial genomes shed light on interconnected biogeochemical processes in an aquifer system.</title>
        <authorList>
            <person name="Anantharaman K."/>
            <person name="Brown C.T."/>
            <person name="Hug L.A."/>
            <person name="Sharon I."/>
            <person name="Castelle C.J."/>
            <person name="Probst A.J."/>
            <person name="Thomas B.C."/>
            <person name="Singh A."/>
            <person name="Wilkins M.J."/>
            <person name="Karaoz U."/>
            <person name="Brodie E.L."/>
            <person name="Williams K.H."/>
            <person name="Hubbard S.S."/>
            <person name="Banfield J.F."/>
        </authorList>
    </citation>
    <scope>NUCLEOTIDE SEQUENCE [LARGE SCALE GENOMIC DNA]</scope>
</reference>
<feature type="transmembrane region" description="Helical" evidence="1">
    <location>
        <begin position="85"/>
        <end position="106"/>
    </location>
</feature>
<feature type="transmembrane region" description="Helical" evidence="1">
    <location>
        <begin position="197"/>
        <end position="221"/>
    </location>
</feature>
<dbReference type="InterPro" id="IPR021315">
    <property type="entry name" value="Gap/Sap"/>
</dbReference>
<feature type="transmembrane region" description="Helical" evidence="1">
    <location>
        <begin position="44"/>
        <end position="73"/>
    </location>
</feature>
<proteinExistence type="predicted"/>
<accession>A0A1G2CJC8</accession>
<feature type="transmembrane region" description="Helical" evidence="1">
    <location>
        <begin position="162"/>
        <end position="185"/>
    </location>
</feature>
<feature type="transmembrane region" description="Helical" evidence="1">
    <location>
        <begin position="118"/>
        <end position="141"/>
    </location>
</feature>
<evidence type="ECO:0000313" key="3">
    <source>
        <dbReference type="Proteomes" id="UP000176287"/>
    </source>
</evidence>
<keyword evidence="1" id="KW-0472">Membrane</keyword>
<dbReference type="PANTHER" id="PTHR31272">
    <property type="entry name" value="CYTOCHROME C-TYPE BIOGENESIS PROTEIN HI_1454-RELATED"/>
    <property type="match status" value="1"/>
</dbReference>
<keyword evidence="1" id="KW-1133">Transmembrane helix</keyword>
<dbReference type="Pfam" id="PF11139">
    <property type="entry name" value="SfLAP"/>
    <property type="match status" value="1"/>
</dbReference>
<sequence>MNKKLLILIGAALLFAGAIAFLKYGASGADTAWNVSDGGKWLFHLITVAAVLDSVNPCALSILLLTIGFLFSLGIARSGIIRVGGAYIAGIFVVYLLIGLGIIQALHLFDTPHFMAKAGASLIIVAGLINIVNEFFPVFPLKLRIPRAAHGKIAKLMEKSSIPAAFFLGAFVGLCEFPCTGGPYLMALGLLHDQATYLQGVGYLVFYNLVFILPLVLILLFAGDKNLLEKVKEWKNKENKNMRLWGGIAMVALGLLIFAF</sequence>
<dbReference type="PANTHER" id="PTHR31272:SF9">
    <property type="entry name" value="BLL1027 PROTEIN"/>
    <property type="match status" value="1"/>
</dbReference>
<evidence type="ECO:0000313" key="2">
    <source>
        <dbReference type="EMBL" id="OGZ00518.1"/>
    </source>
</evidence>
<organism evidence="2 3">
    <name type="scientific">Candidatus Liptonbacteria bacterium RIFCSPLOWO2_01_FULL_45_15</name>
    <dbReference type="NCBI Taxonomy" id="1798649"/>
    <lineage>
        <taxon>Bacteria</taxon>
        <taxon>Candidatus Liptoniibacteriota</taxon>
    </lineage>
</organism>
<dbReference type="EMBL" id="MHKZ01000019">
    <property type="protein sequence ID" value="OGZ00518.1"/>
    <property type="molecule type" value="Genomic_DNA"/>
</dbReference>
<dbReference type="STRING" id="1798649.A3B13_01770"/>
<dbReference type="Proteomes" id="UP000176287">
    <property type="component" value="Unassembled WGS sequence"/>
</dbReference>
<name>A0A1G2CJC8_9BACT</name>
<dbReference type="AlphaFoldDB" id="A0A1G2CJC8"/>
<feature type="transmembrane region" description="Helical" evidence="1">
    <location>
        <begin position="242"/>
        <end position="259"/>
    </location>
</feature>
<protein>
    <submittedName>
        <fullName evidence="2">Uncharacterized protein</fullName>
    </submittedName>
</protein>